<evidence type="ECO:0000313" key="3">
    <source>
        <dbReference type="EMBL" id="UOQ94039.1"/>
    </source>
</evidence>
<proteinExistence type="predicted"/>
<dbReference type="Proteomes" id="UP000831880">
    <property type="component" value="Chromosome"/>
</dbReference>
<keyword evidence="2" id="KW-0472">Membrane</keyword>
<evidence type="ECO:0000256" key="1">
    <source>
        <dbReference type="SAM" id="Coils"/>
    </source>
</evidence>
<organism evidence="3 4">
    <name type="scientific">Halobacillus shinanisalinarum</name>
    <dbReference type="NCBI Taxonomy" id="2932258"/>
    <lineage>
        <taxon>Bacteria</taxon>
        <taxon>Bacillati</taxon>
        <taxon>Bacillota</taxon>
        <taxon>Bacilli</taxon>
        <taxon>Bacillales</taxon>
        <taxon>Bacillaceae</taxon>
        <taxon>Halobacillus</taxon>
    </lineage>
</organism>
<keyword evidence="2" id="KW-0812">Transmembrane</keyword>
<dbReference type="RefSeq" id="WP_244753648.1">
    <property type="nucleotide sequence ID" value="NZ_CP095074.1"/>
</dbReference>
<dbReference type="EMBL" id="CP095074">
    <property type="protein sequence ID" value="UOQ94039.1"/>
    <property type="molecule type" value="Genomic_DNA"/>
</dbReference>
<feature type="transmembrane region" description="Helical" evidence="2">
    <location>
        <begin position="91"/>
        <end position="111"/>
    </location>
</feature>
<keyword evidence="4" id="KW-1185">Reference proteome</keyword>
<feature type="coiled-coil region" evidence="1">
    <location>
        <begin position="161"/>
        <end position="202"/>
    </location>
</feature>
<accession>A0ABY4H136</accession>
<evidence type="ECO:0000256" key="2">
    <source>
        <dbReference type="SAM" id="Phobius"/>
    </source>
</evidence>
<evidence type="ECO:0000313" key="4">
    <source>
        <dbReference type="Proteomes" id="UP000831880"/>
    </source>
</evidence>
<protein>
    <submittedName>
        <fullName evidence="3">Uncharacterized protein</fullName>
    </submittedName>
</protein>
<reference evidence="3 4" key="1">
    <citation type="submission" date="2022-04" db="EMBL/GenBank/DDBJ databases">
        <title>Halobacillus sp. isolated from saltern.</title>
        <authorList>
            <person name="Won M."/>
            <person name="Lee C.-M."/>
            <person name="Woen H.-Y."/>
            <person name="Kwon S.-W."/>
        </authorList>
    </citation>
    <scope>NUCLEOTIDE SEQUENCE [LARGE SCALE GENOMIC DNA]</scope>
    <source>
        <strain evidence="3 4">SSTM10-2</strain>
    </source>
</reference>
<name>A0ABY4H136_9BACI</name>
<keyword evidence="1" id="KW-0175">Coiled coil</keyword>
<sequence length="364" mass="42857">MNRTSESDIVLSSISNLRKDYDEVLGLLRDEDNRQRNNTLLWIFKPFLRALFNYTPFMPKDKSTLLTKITSSSLLQHLGIIGIIFNNSNLLNNLLWIAAIVFFIISVVINFKREVTIYDEYFDISAFRNLEKVIHTKLVSKYVESAPFTFNLLYDYIRDLIQNSSEHLAQMIKDNKQKEEENSNLRQELERAKVTVSSMRRSLNHQINLQSHLNRTILRITEGTFDKDDLMIVCEFSLFKEEGDKLTLDASHGLTRTPTELKIDELSDRQKDWAVIRAYLDEKEGIYDDESHNRKVVSKRFQMTDNTIYVYSFHYDSNRENDYGIIKTQEAIKTLYTLISFWHSQHTISEEGKHDENRSIKKRN</sequence>
<keyword evidence="2" id="KW-1133">Transmembrane helix</keyword>
<gene>
    <name evidence="3" type="ORF">MUO14_03455</name>
</gene>